<accession>A0A1B0ALT2</accession>
<sequence>MKILYTTLRNSTLDVIAQGICERQDFYLFTALWRIILLKQHRDYRFGAICPVSNALVYVGLESYTDCYIRKDIVNIKFCGEHHKQHHEKQLLIRIYIYIHTFNNRVSLHDEARCNLYWIFSYQEKNKSNLKLTKEKLFQKLKKNKEECVNKAKKFCSLTDL</sequence>
<dbReference type="VEuPathDB" id="VectorBase:GPPI001099"/>
<dbReference type="Proteomes" id="UP000092460">
    <property type="component" value="Unassembled WGS sequence"/>
</dbReference>
<evidence type="ECO:0000313" key="1">
    <source>
        <dbReference type="EnsemblMetazoa" id="GPPI001099-PA"/>
    </source>
</evidence>
<proteinExistence type="predicted"/>
<dbReference type="EMBL" id="JXJN01000115">
    <property type="status" value="NOT_ANNOTATED_CDS"/>
    <property type="molecule type" value="Genomic_DNA"/>
</dbReference>
<protein>
    <submittedName>
        <fullName evidence="1">Uncharacterized protein</fullName>
    </submittedName>
</protein>
<dbReference type="AlphaFoldDB" id="A0A1B0ALT2"/>
<name>A0A1B0ALT2_9MUSC</name>
<reference evidence="1" key="2">
    <citation type="submission" date="2020-05" db="UniProtKB">
        <authorList>
            <consortium name="EnsemblMetazoa"/>
        </authorList>
    </citation>
    <scope>IDENTIFICATION</scope>
    <source>
        <strain evidence="1">IAEA</strain>
    </source>
</reference>
<keyword evidence="2" id="KW-1185">Reference proteome</keyword>
<evidence type="ECO:0000313" key="2">
    <source>
        <dbReference type="Proteomes" id="UP000092460"/>
    </source>
</evidence>
<organism evidence="1 2">
    <name type="scientific">Glossina palpalis gambiensis</name>
    <dbReference type="NCBI Taxonomy" id="67801"/>
    <lineage>
        <taxon>Eukaryota</taxon>
        <taxon>Metazoa</taxon>
        <taxon>Ecdysozoa</taxon>
        <taxon>Arthropoda</taxon>
        <taxon>Hexapoda</taxon>
        <taxon>Insecta</taxon>
        <taxon>Pterygota</taxon>
        <taxon>Neoptera</taxon>
        <taxon>Endopterygota</taxon>
        <taxon>Diptera</taxon>
        <taxon>Brachycera</taxon>
        <taxon>Muscomorpha</taxon>
        <taxon>Hippoboscoidea</taxon>
        <taxon>Glossinidae</taxon>
        <taxon>Glossina</taxon>
    </lineage>
</organism>
<reference evidence="2" key="1">
    <citation type="submission" date="2015-01" db="EMBL/GenBank/DDBJ databases">
        <authorList>
            <person name="Aksoy S."/>
            <person name="Warren W."/>
            <person name="Wilson R.K."/>
        </authorList>
    </citation>
    <scope>NUCLEOTIDE SEQUENCE [LARGE SCALE GENOMIC DNA]</scope>
    <source>
        <strain evidence="2">IAEA</strain>
    </source>
</reference>
<dbReference type="EnsemblMetazoa" id="GPPI001099-RA">
    <property type="protein sequence ID" value="GPPI001099-PA"/>
    <property type="gene ID" value="GPPI001099"/>
</dbReference>